<feature type="compositionally biased region" description="Basic and acidic residues" evidence="1">
    <location>
        <begin position="137"/>
        <end position="146"/>
    </location>
</feature>
<dbReference type="EMBL" id="MTYH01000015">
    <property type="protein sequence ID" value="PNP46574.1"/>
    <property type="molecule type" value="Genomic_DNA"/>
</dbReference>
<feature type="region of interest" description="Disordered" evidence="1">
    <location>
        <begin position="191"/>
        <end position="284"/>
    </location>
</feature>
<dbReference type="Proteomes" id="UP000236546">
    <property type="component" value="Unassembled WGS sequence"/>
</dbReference>
<protein>
    <submittedName>
        <fullName evidence="2">Uncharacterized protein</fullName>
    </submittedName>
</protein>
<dbReference type="AlphaFoldDB" id="A0A2K0TM35"/>
<name>A0A2K0TM35_9HYPO</name>
<sequence length="511" mass="56183">MARLNAAAITPAPGHEPFTLQPLIGHLLQTRRCIPGSIFLVEGIDVMPVAAASPDEDDSHAIRLVLGDGELCVQALLHPDMFHLVEQRDVFVGCCVRVGDFMLRLEEPDGGGVFGEGGEGEEEDGEEEDGEEDEEERQERREEDAKTMAYLIVNELETAGWNETYMALWRNREKSNSLTDSTSAKGAALVEEDRDQGAAPGEAATTTPKASKPQSSNVVRFADRPDSPSVSTPTKTPSRTPTKTQGKVPEKGKAKVSFQLPGFDNDNDNDDNDDDEDDEDDEDLEEAFEAFETRTFPLRSAITGARNRTAAAAAAAASTKPMTPTSDAREMAAAGDINTDKSQQQQQQQQPIALPRDWHNQQVPLKLTTLRLIPHLPYAQNWSCNVLAIIASLSPVEPSHLPPGKQRTARIADPSTAKQVHLTVFLDPDGFTPKVGSAVLLVGVKNHRFDGGSLKKYASDGKKDAGEKRWWFEDPWELEWLDVAGIKEWWKGMEEYYRQTGPARSEGLEQA</sequence>
<feature type="region of interest" description="Disordered" evidence="1">
    <location>
        <begin position="108"/>
        <end position="146"/>
    </location>
</feature>
<feature type="compositionally biased region" description="Acidic residues" evidence="1">
    <location>
        <begin position="118"/>
        <end position="136"/>
    </location>
</feature>
<organism evidence="2 3">
    <name type="scientific">Trichoderma gamsii</name>
    <dbReference type="NCBI Taxonomy" id="398673"/>
    <lineage>
        <taxon>Eukaryota</taxon>
        <taxon>Fungi</taxon>
        <taxon>Dikarya</taxon>
        <taxon>Ascomycota</taxon>
        <taxon>Pezizomycotina</taxon>
        <taxon>Sordariomycetes</taxon>
        <taxon>Hypocreomycetidae</taxon>
        <taxon>Hypocreales</taxon>
        <taxon>Hypocreaceae</taxon>
        <taxon>Trichoderma</taxon>
    </lineage>
</organism>
<gene>
    <name evidence="2" type="ORF">TGAMA5MH_02032</name>
</gene>
<proteinExistence type="predicted"/>
<feature type="compositionally biased region" description="Acidic residues" evidence="1">
    <location>
        <begin position="265"/>
        <end position="284"/>
    </location>
</feature>
<dbReference type="OrthoDB" id="1918685at2759"/>
<evidence type="ECO:0000313" key="3">
    <source>
        <dbReference type="Proteomes" id="UP000236546"/>
    </source>
</evidence>
<accession>A0A2K0TM35</accession>
<feature type="compositionally biased region" description="Low complexity" evidence="1">
    <location>
        <begin position="227"/>
        <end position="244"/>
    </location>
</feature>
<feature type="compositionally biased region" description="Low complexity" evidence="1">
    <location>
        <begin position="197"/>
        <end position="210"/>
    </location>
</feature>
<evidence type="ECO:0000313" key="2">
    <source>
        <dbReference type="EMBL" id="PNP46574.1"/>
    </source>
</evidence>
<comment type="caution">
    <text evidence="2">The sequence shown here is derived from an EMBL/GenBank/DDBJ whole genome shotgun (WGS) entry which is preliminary data.</text>
</comment>
<reference evidence="2 3" key="1">
    <citation type="submission" date="2017-02" db="EMBL/GenBank/DDBJ databases">
        <title>Genomes of Trichoderma spp. with biocontrol activity.</title>
        <authorList>
            <person name="Gardiner D."/>
            <person name="Kazan K."/>
            <person name="Vos C."/>
            <person name="Harvey P."/>
        </authorList>
    </citation>
    <scope>NUCLEOTIDE SEQUENCE [LARGE SCALE GENOMIC DNA]</scope>
    <source>
        <strain evidence="2 3">A5MH</strain>
    </source>
</reference>
<evidence type="ECO:0000256" key="1">
    <source>
        <dbReference type="SAM" id="MobiDB-lite"/>
    </source>
</evidence>